<dbReference type="GO" id="GO:0005737">
    <property type="term" value="C:cytoplasm"/>
    <property type="evidence" value="ECO:0007669"/>
    <property type="project" value="TreeGrafter"/>
</dbReference>
<dbReference type="Pfam" id="PF04909">
    <property type="entry name" value="Amidohydro_2"/>
    <property type="match status" value="1"/>
</dbReference>
<dbReference type="GO" id="GO:0016831">
    <property type="term" value="F:carboxy-lyase activity"/>
    <property type="evidence" value="ECO:0007669"/>
    <property type="project" value="InterPro"/>
</dbReference>
<dbReference type="AlphaFoldDB" id="A0A542EBY1"/>
<dbReference type="PANTHER" id="PTHR21240">
    <property type="entry name" value="2-AMINO-3-CARBOXYLMUCONATE-6-SEMIALDEHYDE DECARBOXYLASE"/>
    <property type="match status" value="1"/>
</dbReference>
<proteinExistence type="predicted"/>
<evidence type="ECO:0000313" key="4">
    <source>
        <dbReference type="Proteomes" id="UP000320806"/>
    </source>
</evidence>
<dbReference type="Gene3D" id="3.20.20.140">
    <property type="entry name" value="Metal-dependent hydrolases"/>
    <property type="match status" value="1"/>
</dbReference>
<dbReference type="OrthoDB" id="5172791at2"/>
<gene>
    <name evidence="3" type="ORF">FB459_0210</name>
</gene>
<organism evidence="3 4">
    <name type="scientific">Yimella lutea</name>
    <dbReference type="NCBI Taxonomy" id="587872"/>
    <lineage>
        <taxon>Bacteria</taxon>
        <taxon>Bacillati</taxon>
        <taxon>Actinomycetota</taxon>
        <taxon>Actinomycetes</taxon>
        <taxon>Micrococcales</taxon>
        <taxon>Dermacoccaceae</taxon>
        <taxon>Yimella</taxon>
    </lineage>
</organism>
<evidence type="ECO:0000313" key="3">
    <source>
        <dbReference type="EMBL" id="TQJ12843.1"/>
    </source>
</evidence>
<dbReference type="InterPro" id="IPR032465">
    <property type="entry name" value="ACMSD"/>
</dbReference>
<reference evidence="3 4" key="1">
    <citation type="submission" date="2019-06" db="EMBL/GenBank/DDBJ databases">
        <title>Sequencing the genomes of 1000 actinobacteria strains.</title>
        <authorList>
            <person name="Klenk H.-P."/>
        </authorList>
    </citation>
    <scope>NUCLEOTIDE SEQUENCE [LARGE SCALE GENOMIC DNA]</scope>
    <source>
        <strain evidence="3 4">DSM 19828</strain>
    </source>
</reference>
<dbReference type="EMBL" id="VFMO01000001">
    <property type="protein sequence ID" value="TQJ12843.1"/>
    <property type="molecule type" value="Genomic_DNA"/>
</dbReference>
<protein>
    <recommendedName>
        <fullName evidence="2">Amidohydrolase-related domain-containing protein</fullName>
    </recommendedName>
</protein>
<accession>A0A542EBY1</accession>
<name>A0A542EBY1_9MICO</name>
<dbReference type="GO" id="GO:0016787">
    <property type="term" value="F:hydrolase activity"/>
    <property type="evidence" value="ECO:0007669"/>
    <property type="project" value="InterPro"/>
</dbReference>
<comment type="caution">
    <text evidence="3">The sequence shown here is derived from an EMBL/GenBank/DDBJ whole genome shotgun (WGS) entry which is preliminary data.</text>
</comment>
<dbReference type="InterPro" id="IPR032466">
    <property type="entry name" value="Metal_Hydrolase"/>
</dbReference>
<dbReference type="RefSeq" id="WP_141927150.1">
    <property type="nucleotide sequence ID" value="NZ_BAABCI010000004.1"/>
</dbReference>
<dbReference type="SUPFAM" id="SSF51556">
    <property type="entry name" value="Metallo-dependent hydrolases"/>
    <property type="match status" value="1"/>
</dbReference>
<keyword evidence="1" id="KW-0456">Lyase</keyword>
<dbReference type="InterPro" id="IPR006680">
    <property type="entry name" value="Amidohydro-rel"/>
</dbReference>
<evidence type="ECO:0000256" key="1">
    <source>
        <dbReference type="ARBA" id="ARBA00023239"/>
    </source>
</evidence>
<dbReference type="CDD" id="cd01292">
    <property type="entry name" value="metallo-dependent_hydrolases"/>
    <property type="match status" value="1"/>
</dbReference>
<dbReference type="PANTHER" id="PTHR21240:SF28">
    <property type="entry name" value="ISO-OROTATE DECARBOXYLASE (EUROFUNG)"/>
    <property type="match status" value="1"/>
</dbReference>
<dbReference type="Proteomes" id="UP000320806">
    <property type="component" value="Unassembled WGS sequence"/>
</dbReference>
<feature type="domain" description="Amidohydrolase-related" evidence="2">
    <location>
        <begin position="26"/>
        <end position="292"/>
    </location>
</feature>
<evidence type="ECO:0000259" key="2">
    <source>
        <dbReference type="Pfam" id="PF04909"/>
    </source>
</evidence>
<keyword evidence="4" id="KW-1185">Reference proteome</keyword>
<dbReference type="GO" id="GO:0019748">
    <property type="term" value="P:secondary metabolic process"/>
    <property type="evidence" value="ECO:0007669"/>
    <property type="project" value="TreeGrafter"/>
</dbReference>
<sequence>MTTPGPRTDAEVPGYLSRLGIPGLADIHVHFMPDAVLNKVWDYFDHADTNYGTPWPITYRLPEDERIEQLRTLGVRYIPSLNYAHKPGMATWLNEWNREFAGRVDGAVHSATFYPEPGAAACVRQAMDAGARLWKVHVSVSAFTPEDPLLDDVWPLIDEAGTPVVIHAGSGPLAGEFTGPEPVRRLLERHPRLPLVIAHLGMPEYNAFADLSQQYERVHLDTTMVATDFTERLAPLPDGYVDRLGSLSDKVVLGTDFPNIPYAYAHQIEALARLDLGDEWMRKALWHNGHRLMGA</sequence>